<feature type="transmembrane region" description="Helical" evidence="8">
    <location>
        <begin position="191"/>
        <end position="211"/>
    </location>
</feature>
<organism evidence="9 10">
    <name type="scientific">Aliidiomarina soli</name>
    <dbReference type="NCBI Taxonomy" id="1928574"/>
    <lineage>
        <taxon>Bacteria</taxon>
        <taxon>Pseudomonadati</taxon>
        <taxon>Pseudomonadota</taxon>
        <taxon>Gammaproteobacteria</taxon>
        <taxon>Alteromonadales</taxon>
        <taxon>Idiomarinaceae</taxon>
        <taxon>Aliidiomarina</taxon>
    </lineage>
</organism>
<dbReference type="GO" id="GO:0022857">
    <property type="term" value="F:transmembrane transporter activity"/>
    <property type="evidence" value="ECO:0007669"/>
    <property type="project" value="InterPro"/>
</dbReference>
<evidence type="ECO:0000256" key="7">
    <source>
        <dbReference type="ARBA" id="ARBA00023136"/>
    </source>
</evidence>
<dbReference type="Proteomes" id="UP000287823">
    <property type="component" value="Unassembled WGS sequence"/>
</dbReference>
<keyword evidence="4" id="KW-1003">Cell membrane</keyword>
<dbReference type="CDD" id="cd06550">
    <property type="entry name" value="TM_ABC_iron-siderophores_like"/>
    <property type="match status" value="1"/>
</dbReference>
<evidence type="ECO:0000256" key="5">
    <source>
        <dbReference type="ARBA" id="ARBA00022692"/>
    </source>
</evidence>
<keyword evidence="7 8" id="KW-0472">Membrane</keyword>
<dbReference type="PANTHER" id="PTHR30472">
    <property type="entry name" value="FERRIC ENTEROBACTIN TRANSPORT SYSTEM PERMEASE PROTEIN"/>
    <property type="match status" value="1"/>
</dbReference>
<dbReference type="InterPro" id="IPR000522">
    <property type="entry name" value="ABC_transptr_permease_BtuC"/>
</dbReference>
<feature type="transmembrane region" description="Helical" evidence="8">
    <location>
        <begin position="119"/>
        <end position="139"/>
    </location>
</feature>
<protein>
    <submittedName>
        <fullName evidence="9">ABC transporter permease</fullName>
    </submittedName>
</protein>
<feature type="transmembrane region" description="Helical" evidence="8">
    <location>
        <begin position="92"/>
        <end position="112"/>
    </location>
</feature>
<dbReference type="Gene3D" id="1.10.3470.10">
    <property type="entry name" value="ABC transporter involved in vitamin B12 uptake, BtuC"/>
    <property type="match status" value="1"/>
</dbReference>
<keyword evidence="5 8" id="KW-0812">Transmembrane</keyword>
<dbReference type="SUPFAM" id="SSF81345">
    <property type="entry name" value="ABC transporter involved in vitamin B12 uptake, BtuC"/>
    <property type="match status" value="1"/>
</dbReference>
<evidence type="ECO:0000313" key="9">
    <source>
        <dbReference type="EMBL" id="RUO33384.1"/>
    </source>
</evidence>
<accession>A0A432WHW6</accession>
<dbReference type="InterPro" id="IPR037294">
    <property type="entry name" value="ABC_BtuC-like"/>
</dbReference>
<name>A0A432WHW6_9GAMM</name>
<comment type="subcellular location">
    <subcellularLocation>
        <location evidence="1">Cell membrane</location>
        <topology evidence="1">Multi-pass membrane protein</topology>
    </subcellularLocation>
</comment>
<feature type="transmembrane region" description="Helical" evidence="8">
    <location>
        <begin position="145"/>
        <end position="170"/>
    </location>
</feature>
<dbReference type="Pfam" id="PF01032">
    <property type="entry name" value="FecCD"/>
    <property type="match status" value="1"/>
</dbReference>
<sequence>MRAGHFIPLATLLYLLVFLVALNTGPVPIDSWSLLLMSMRGEALDVAAQLDWHILRDIRLPRVLLASLVGAALAMAGAAMQALLRNPLAEPGIVGVSSGAALAAVLVLYFGLVSWHSALLPLSAVLGSCIALLLVLSLAGRSPAVTTLILAGVAVSAMLGGGIALALNFAPNPFALQEISFWLMGSVAHRDLAQVGMVLPFMLTGALLLVFSGRFLRALTLGETTAASMGYHLTGQRALVLLGVALLTGAAVAVAGVVGFVGLMVPHMVRFIGGEDPRRVLWWSAWLGAAMLLLVDILVQVVSPATELKLGVLMSLIGGPFFLLLLTTQRRWRSL</sequence>
<dbReference type="EMBL" id="PIPO01000003">
    <property type="protein sequence ID" value="RUO33384.1"/>
    <property type="molecule type" value="Genomic_DNA"/>
</dbReference>
<feature type="transmembrane region" description="Helical" evidence="8">
    <location>
        <begin position="63"/>
        <end position="80"/>
    </location>
</feature>
<keyword evidence="6 8" id="KW-1133">Transmembrane helix</keyword>
<dbReference type="AlphaFoldDB" id="A0A432WHW6"/>
<gene>
    <name evidence="9" type="ORF">CWE14_06960</name>
</gene>
<dbReference type="FunFam" id="1.10.3470.10:FF:000001">
    <property type="entry name" value="Vitamin B12 ABC transporter permease BtuC"/>
    <property type="match status" value="1"/>
</dbReference>
<reference evidence="9 10" key="1">
    <citation type="journal article" date="2011" name="Front. Microbiol.">
        <title>Genomic signatures of strain selection and enhancement in Bacillus atrophaeus var. globigii, a historical biowarfare simulant.</title>
        <authorList>
            <person name="Gibbons H.S."/>
            <person name="Broomall S.M."/>
            <person name="McNew L.A."/>
            <person name="Daligault H."/>
            <person name="Chapman C."/>
            <person name="Bruce D."/>
            <person name="Karavis M."/>
            <person name="Krepps M."/>
            <person name="McGregor P.A."/>
            <person name="Hong C."/>
            <person name="Park K.H."/>
            <person name="Akmal A."/>
            <person name="Feldman A."/>
            <person name="Lin J.S."/>
            <person name="Chang W.E."/>
            <person name="Higgs B.W."/>
            <person name="Demirev P."/>
            <person name="Lindquist J."/>
            <person name="Liem A."/>
            <person name="Fochler E."/>
            <person name="Read T.D."/>
            <person name="Tapia R."/>
            <person name="Johnson S."/>
            <person name="Bishop-Lilly K.A."/>
            <person name="Detter C."/>
            <person name="Han C."/>
            <person name="Sozhamannan S."/>
            <person name="Rosenzweig C.N."/>
            <person name="Skowronski E.W."/>
        </authorList>
    </citation>
    <scope>NUCLEOTIDE SEQUENCE [LARGE SCALE GENOMIC DNA]</scope>
    <source>
        <strain evidence="9 10">Y4G10-17</strain>
    </source>
</reference>
<evidence type="ECO:0000256" key="8">
    <source>
        <dbReference type="SAM" id="Phobius"/>
    </source>
</evidence>
<evidence type="ECO:0000313" key="10">
    <source>
        <dbReference type="Proteomes" id="UP000287823"/>
    </source>
</evidence>
<dbReference type="GO" id="GO:0005886">
    <property type="term" value="C:plasma membrane"/>
    <property type="evidence" value="ECO:0007669"/>
    <property type="project" value="UniProtKB-SubCell"/>
</dbReference>
<comment type="caution">
    <text evidence="9">The sequence shown here is derived from an EMBL/GenBank/DDBJ whole genome shotgun (WGS) entry which is preliminary data.</text>
</comment>
<comment type="similarity">
    <text evidence="2">Belongs to the binding-protein-dependent transport system permease family. FecCD subfamily.</text>
</comment>
<feature type="transmembrane region" description="Helical" evidence="8">
    <location>
        <begin position="6"/>
        <end position="29"/>
    </location>
</feature>
<evidence type="ECO:0000256" key="1">
    <source>
        <dbReference type="ARBA" id="ARBA00004651"/>
    </source>
</evidence>
<feature type="transmembrane region" description="Helical" evidence="8">
    <location>
        <begin position="308"/>
        <end position="326"/>
    </location>
</feature>
<proteinExistence type="inferred from homology"/>
<dbReference type="PANTHER" id="PTHR30472:SF25">
    <property type="entry name" value="ABC TRANSPORTER PERMEASE PROTEIN MJ0876-RELATED"/>
    <property type="match status" value="1"/>
</dbReference>
<feature type="transmembrane region" description="Helical" evidence="8">
    <location>
        <begin position="280"/>
        <end position="302"/>
    </location>
</feature>
<evidence type="ECO:0000256" key="6">
    <source>
        <dbReference type="ARBA" id="ARBA00022989"/>
    </source>
</evidence>
<keyword evidence="3" id="KW-0813">Transport</keyword>
<evidence type="ECO:0000256" key="2">
    <source>
        <dbReference type="ARBA" id="ARBA00007935"/>
    </source>
</evidence>
<keyword evidence="10" id="KW-1185">Reference proteome</keyword>
<evidence type="ECO:0000256" key="3">
    <source>
        <dbReference type="ARBA" id="ARBA00022448"/>
    </source>
</evidence>
<feature type="transmembrane region" description="Helical" evidence="8">
    <location>
        <begin position="238"/>
        <end position="268"/>
    </location>
</feature>
<evidence type="ECO:0000256" key="4">
    <source>
        <dbReference type="ARBA" id="ARBA00022475"/>
    </source>
</evidence>